<gene>
    <name evidence="1" type="ORF">COV86_04440</name>
</gene>
<comment type="caution">
    <text evidence="1">The sequence shown here is derived from an EMBL/GenBank/DDBJ whole genome shotgun (WGS) entry which is preliminary data.</text>
</comment>
<accession>A0A2H0KLN9</accession>
<dbReference type="AlphaFoldDB" id="A0A2H0KLN9"/>
<dbReference type="Pfam" id="PF04343">
    <property type="entry name" value="DUF488"/>
    <property type="match status" value="1"/>
</dbReference>
<dbReference type="InterPro" id="IPR007438">
    <property type="entry name" value="DUF488"/>
</dbReference>
<dbReference type="PANTHER" id="PTHR39337:SF1">
    <property type="entry name" value="BLR5642 PROTEIN"/>
    <property type="match status" value="1"/>
</dbReference>
<dbReference type="Proteomes" id="UP000229570">
    <property type="component" value="Unassembled WGS sequence"/>
</dbReference>
<evidence type="ECO:0000313" key="1">
    <source>
        <dbReference type="EMBL" id="PIQ72172.1"/>
    </source>
</evidence>
<sequence>MKKLFLTGYEKETIEEFLDKLKKENITTVIDIRETPLSRKNGFSKNLLSKLLEKKGINYFHFQDLGSPKELRDKLKKDLNYLNFFKNYREYIHHQPNLIKKVLKTIYSNGRSVLLCFEKEHELCHRSIVASELLKCDPNLQVIPM</sequence>
<evidence type="ECO:0000313" key="2">
    <source>
        <dbReference type="Proteomes" id="UP000229570"/>
    </source>
</evidence>
<dbReference type="InterPro" id="IPR029021">
    <property type="entry name" value="Prot-tyrosine_phosphatase-like"/>
</dbReference>
<dbReference type="EMBL" id="PCVL01000068">
    <property type="protein sequence ID" value="PIQ72172.1"/>
    <property type="molecule type" value="Genomic_DNA"/>
</dbReference>
<organism evidence="1 2">
    <name type="scientific">Candidatus Roizmanbacteria bacterium CG11_big_fil_rev_8_21_14_0_20_35_14</name>
    <dbReference type="NCBI Taxonomy" id="1974855"/>
    <lineage>
        <taxon>Bacteria</taxon>
        <taxon>Candidatus Roizmaniibacteriota</taxon>
    </lineage>
</organism>
<protein>
    <recommendedName>
        <fullName evidence="3">DUF488 domain-containing protein</fullName>
    </recommendedName>
</protein>
<evidence type="ECO:0008006" key="3">
    <source>
        <dbReference type="Google" id="ProtNLM"/>
    </source>
</evidence>
<dbReference type="PANTHER" id="PTHR39337">
    <property type="entry name" value="BLR5642 PROTEIN"/>
    <property type="match status" value="1"/>
</dbReference>
<dbReference type="Gene3D" id="3.90.190.10">
    <property type="entry name" value="Protein tyrosine phosphatase superfamily"/>
    <property type="match status" value="1"/>
</dbReference>
<dbReference type="PIRSF" id="PIRSF024492">
    <property type="entry name" value="UCP024492"/>
    <property type="match status" value="1"/>
</dbReference>
<name>A0A2H0KLN9_9BACT</name>
<reference evidence="1 2" key="1">
    <citation type="submission" date="2017-09" db="EMBL/GenBank/DDBJ databases">
        <title>Depth-based differentiation of microbial function through sediment-hosted aquifers and enrichment of novel symbionts in the deep terrestrial subsurface.</title>
        <authorList>
            <person name="Probst A.J."/>
            <person name="Ladd B."/>
            <person name="Jarett J.K."/>
            <person name="Geller-Mcgrath D.E."/>
            <person name="Sieber C.M."/>
            <person name="Emerson J.B."/>
            <person name="Anantharaman K."/>
            <person name="Thomas B.C."/>
            <person name="Malmstrom R."/>
            <person name="Stieglmeier M."/>
            <person name="Klingl A."/>
            <person name="Woyke T."/>
            <person name="Ryan C.M."/>
            <person name="Banfield J.F."/>
        </authorList>
    </citation>
    <scope>NUCLEOTIDE SEQUENCE [LARGE SCALE GENOMIC DNA]</scope>
    <source>
        <strain evidence="1">CG11_big_fil_rev_8_21_14_0_20_35_14</strain>
    </source>
</reference>
<proteinExistence type="predicted"/>
<dbReference type="InterPro" id="IPR014519">
    <property type="entry name" value="UCP024492"/>
</dbReference>